<keyword evidence="5" id="KW-1185">Reference proteome</keyword>
<dbReference type="Gene3D" id="1.10.10.370">
    <property type="entry name" value="DsrC-like protein, C-terminal domain"/>
    <property type="match status" value="1"/>
</dbReference>
<evidence type="ECO:0000313" key="4">
    <source>
        <dbReference type="EMBL" id="AEA11774.1"/>
    </source>
</evidence>
<dbReference type="SUPFAM" id="SSF69721">
    <property type="entry name" value="DsrC, the gamma subunit of dissimilatory sulfite reductase"/>
    <property type="match status" value="1"/>
</dbReference>
<dbReference type="PANTHER" id="PTHR37010:SF1">
    <property type="entry name" value="SULFURTRANSFERASE TUSE"/>
    <property type="match status" value="1"/>
</dbReference>
<name>F2L2A9_THEU7</name>
<dbReference type="KEGG" id="tuz:TUZN_0276"/>
<comment type="similarity">
    <text evidence="2">Belongs to the DsrC/TusE family.</text>
</comment>
<dbReference type="STRING" id="999630.TUZN_0276"/>
<dbReference type="AlphaFoldDB" id="F2L2A9"/>
<proteinExistence type="inferred from homology"/>
<dbReference type="InterPro" id="IPR007453">
    <property type="entry name" value="DsrC/TusE"/>
</dbReference>
<dbReference type="OrthoDB" id="23307at2157"/>
<dbReference type="HOGENOM" id="CLU_153199_1_0_2"/>
<dbReference type="NCBIfam" id="TIGR03342">
    <property type="entry name" value="dsrC_tusE_dsvC"/>
    <property type="match status" value="1"/>
</dbReference>
<dbReference type="Gene3D" id="3.30.1420.10">
    <property type="match status" value="1"/>
</dbReference>
<dbReference type="Proteomes" id="UP000008138">
    <property type="component" value="Chromosome"/>
</dbReference>
<evidence type="ECO:0000313" key="5">
    <source>
        <dbReference type="Proteomes" id="UP000008138"/>
    </source>
</evidence>
<dbReference type="GO" id="GO:0002143">
    <property type="term" value="P:tRNA wobble position uridine thiolation"/>
    <property type="evidence" value="ECO:0007669"/>
    <property type="project" value="TreeGrafter"/>
</dbReference>
<dbReference type="InterPro" id="IPR043163">
    <property type="entry name" value="DsrC-like_N"/>
</dbReference>
<reference key="2">
    <citation type="submission" date="2011-03" db="EMBL/GenBank/DDBJ databases">
        <title>Complete genome sequence of the thermoacidophilic crenarchaeon Thermoproteus uzoniensis 768-20.</title>
        <authorList>
            <person name="Mardanov A.V."/>
            <person name="Gumerov V.M."/>
            <person name="Beletsky A.V."/>
            <person name="Prokofeva M.I."/>
            <person name="Bonch-Osmolovskaya E.A."/>
            <person name="Ravin N.V."/>
            <person name="Skryabin K.G."/>
        </authorList>
    </citation>
    <scope>NUCLEOTIDE SEQUENCE</scope>
    <source>
        <strain>768-20</strain>
    </source>
</reference>
<dbReference type="eggNOG" id="arCOG04486">
    <property type="taxonomic scope" value="Archaea"/>
</dbReference>
<organism evidence="4 5">
    <name type="scientific">Thermoproteus uzoniensis (strain 768-20)</name>
    <dbReference type="NCBI Taxonomy" id="999630"/>
    <lineage>
        <taxon>Archaea</taxon>
        <taxon>Thermoproteota</taxon>
        <taxon>Thermoprotei</taxon>
        <taxon>Thermoproteales</taxon>
        <taxon>Thermoproteaceae</taxon>
        <taxon>Thermoproteus</taxon>
    </lineage>
</organism>
<sequence length="111" mass="12619">MTDVRCPGTYRVAGKDVKLDEDCYLENPSDWDREVARWIAENLEGISLTAEHWRAVEYVRSYWEKHGECPPVSRLLRDLGMTFEDLYRLFPSGPAEGLCRVAGVPRPGGCS</sequence>
<reference evidence="4 5" key="1">
    <citation type="journal article" date="2011" name="J. Bacteriol.">
        <title>Complete genome sequence of the thermoacidophilic crenarchaeon Thermoproteus uzoniensis 768-20.</title>
        <authorList>
            <person name="Mardanov A.V."/>
            <person name="Gumerov V.M."/>
            <person name="Beletsky A.V."/>
            <person name="Prokofeva M.I."/>
            <person name="Bonch-Osmolovskaya E.A."/>
            <person name="Ravin N.V."/>
            <person name="Skryabin K.G."/>
        </authorList>
    </citation>
    <scope>NUCLEOTIDE SEQUENCE [LARGE SCALE GENOMIC DNA]</scope>
    <source>
        <strain evidence="4 5">768-20</strain>
    </source>
</reference>
<dbReference type="Pfam" id="PF04358">
    <property type="entry name" value="DsrC"/>
    <property type="match status" value="1"/>
</dbReference>
<protein>
    <submittedName>
        <fullName evidence="4">Siroheme-sulfite reductase gamma subunit like protein</fullName>
    </submittedName>
</protein>
<dbReference type="EMBL" id="CP002590">
    <property type="protein sequence ID" value="AEA11774.1"/>
    <property type="molecule type" value="Genomic_DNA"/>
</dbReference>
<dbReference type="PANTHER" id="PTHR37010">
    <property type="entry name" value="SULFURTRANSFERASE TUSE"/>
    <property type="match status" value="1"/>
</dbReference>
<comment type="subcellular location">
    <subcellularLocation>
        <location evidence="1">Cytoplasm</location>
    </subcellularLocation>
</comment>
<dbReference type="GO" id="GO:0005737">
    <property type="term" value="C:cytoplasm"/>
    <property type="evidence" value="ECO:0007669"/>
    <property type="project" value="UniProtKB-SubCell"/>
</dbReference>
<dbReference type="PIRSF" id="PIRSF006223">
    <property type="entry name" value="DsrC_TusE"/>
    <property type="match status" value="1"/>
</dbReference>
<evidence type="ECO:0000256" key="2">
    <source>
        <dbReference type="ARBA" id="ARBA00005718"/>
    </source>
</evidence>
<keyword evidence="3" id="KW-0963">Cytoplasm</keyword>
<dbReference type="GO" id="GO:0097163">
    <property type="term" value="F:sulfur carrier activity"/>
    <property type="evidence" value="ECO:0007669"/>
    <property type="project" value="TreeGrafter"/>
</dbReference>
<gene>
    <name evidence="4" type="ordered locus">TUZN_0276</name>
</gene>
<accession>F2L2A9</accession>
<dbReference type="InterPro" id="IPR025526">
    <property type="entry name" value="DsrC-like_dom_sf"/>
</dbReference>
<evidence type="ECO:0000256" key="3">
    <source>
        <dbReference type="ARBA" id="ARBA00022490"/>
    </source>
</evidence>
<dbReference type="InterPro" id="IPR042072">
    <property type="entry name" value="DsrC-like_C"/>
</dbReference>
<evidence type="ECO:0000256" key="1">
    <source>
        <dbReference type="ARBA" id="ARBA00004496"/>
    </source>
</evidence>